<feature type="region of interest" description="Disordered" evidence="1">
    <location>
        <begin position="122"/>
        <end position="194"/>
    </location>
</feature>
<dbReference type="PANTHER" id="PTHR33737">
    <property type="entry name" value="OS05G0121800 PROTEIN"/>
    <property type="match status" value="1"/>
</dbReference>
<feature type="compositionally biased region" description="Low complexity" evidence="1">
    <location>
        <begin position="269"/>
        <end position="332"/>
    </location>
</feature>
<feature type="region of interest" description="Disordered" evidence="1">
    <location>
        <begin position="216"/>
        <end position="571"/>
    </location>
</feature>
<feature type="compositionally biased region" description="Polar residues" evidence="1">
    <location>
        <begin position="444"/>
        <end position="462"/>
    </location>
</feature>
<dbReference type="Proteomes" id="UP001396334">
    <property type="component" value="Unassembled WGS sequence"/>
</dbReference>
<reference evidence="2 3" key="1">
    <citation type="journal article" date="2024" name="G3 (Bethesda)">
        <title>Genome assembly of Hibiscus sabdariffa L. provides insights into metabolisms of medicinal natural products.</title>
        <authorList>
            <person name="Kim T."/>
        </authorList>
    </citation>
    <scope>NUCLEOTIDE SEQUENCE [LARGE SCALE GENOMIC DNA]</scope>
    <source>
        <strain evidence="2">TK-2024</strain>
        <tissue evidence="2">Old leaves</tissue>
    </source>
</reference>
<dbReference type="EMBL" id="JBBPBN010002497">
    <property type="protein sequence ID" value="KAK8475818.1"/>
    <property type="molecule type" value="Genomic_DNA"/>
</dbReference>
<name>A0ABR1Z866_9ROSI</name>
<feature type="compositionally biased region" description="Polar residues" evidence="1">
    <location>
        <begin position="333"/>
        <end position="345"/>
    </location>
</feature>
<feature type="compositionally biased region" description="Polar residues" evidence="1">
    <location>
        <begin position="501"/>
        <end position="536"/>
    </location>
</feature>
<accession>A0ABR1Z866</accession>
<feature type="compositionally biased region" description="Polar residues" evidence="1">
    <location>
        <begin position="122"/>
        <end position="133"/>
    </location>
</feature>
<proteinExistence type="predicted"/>
<organism evidence="2 3">
    <name type="scientific">Hibiscus sabdariffa</name>
    <name type="common">roselle</name>
    <dbReference type="NCBI Taxonomy" id="183260"/>
    <lineage>
        <taxon>Eukaryota</taxon>
        <taxon>Viridiplantae</taxon>
        <taxon>Streptophyta</taxon>
        <taxon>Embryophyta</taxon>
        <taxon>Tracheophyta</taxon>
        <taxon>Spermatophyta</taxon>
        <taxon>Magnoliopsida</taxon>
        <taxon>eudicotyledons</taxon>
        <taxon>Gunneridae</taxon>
        <taxon>Pentapetalae</taxon>
        <taxon>rosids</taxon>
        <taxon>malvids</taxon>
        <taxon>Malvales</taxon>
        <taxon>Malvaceae</taxon>
        <taxon>Malvoideae</taxon>
        <taxon>Hibiscus</taxon>
    </lineage>
</organism>
<keyword evidence="3" id="KW-1185">Reference proteome</keyword>
<evidence type="ECO:0000256" key="1">
    <source>
        <dbReference type="SAM" id="MobiDB-lite"/>
    </source>
</evidence>
<feature type="compositionally biased region" description="Basic and acidic residues" evidence="1">
    <location>
        <begin position="136"/>
        <end position="161"/>
    </location>
</feature>
<protein>
    <submittedName>
        <fullName evidence="2">Uncharacterized protein</fullName>
    </submittedName>
</protein>
<dbReference type="PANTHER" id="PTHR33737:SF2">
    <property type="entry name" value="OS12G0102700 PROTEIN"/>
    <property type="match status" value="1"/>
</dbReference>
<dbReference type="InterPro" id="IPR045882">
    <property type="entry name" value="GPT1/2"/>
</dbReference>
<evidence type="ECO:0000313" key="2">
    <source>
        <dbReference type="EMBL" id="KAK8475818.1"/>
    </source>
</evidence>
<feature type="compositionally biased region" description="Polar residues" evidence="1">
    <location>
        <begin position="549"/>
        <end position="561"/>
    </location>
</feature>
<comment type="caution">
    <text evidence="2">The sequence shown here is derived from an EMBL/GenBank/DDBJ whole genome shotgun (WGS) entry which is preliminary data.</text>
</comment>
<feature type="compositionally biased region" description="Low complexity" evidence="1">
    <location>
        <begin position="242"/>
        <end position="252"/>
    </location>
</feature>
<sequence>MCDYELPTDFDIQGLSLIDVTAEDDCLIDPPLLDHISGCFDEYGKLDGELEGDETRENGRLKLHKSMTWDSSFFSSAAFLEPEEFSSQEEANRSRDSLTMLDAEASTQEHLEADFDEDIRASTQKSNRESANAVNKELETKDSRNVSSPKKSEYSDQDKVKQKASPKKLNIATKDPGKTMKQSGRSAVLASSLHKPPKVLGRRVSWSAKDFIMEKDAKSATERGTTISKTPALDGSRNVVPRTTSSRSSLSSMDMIKEINDSGLVNSPSSSYSYTSTHASKSAAKGKGQAGHSTHSTLLKSPTKSHSSKSVASSSYSEWSSESSVSSPTSTANKKSNVVRTSLGSGSRKGLMTDSDAQQLSHSQSRHTHHPSLGEGDEVTGSLDESENQVSDGSTRLHPAAIKPSALRPPSPRLAFSNGVSPQSPRLAFSNGVSPQSPRPAFSNGASPQSPRPAFSNSNGASPPSPRPAFSNGVRSSRHIRTRSVPSLPAAAIDMPKIGAKNTNPSSDSNKAPPSPRTLQRPTTAATKVQSASRNPKVSPGMSPKLKNKPSQKSGRGTYSKAQGIGSAEKIISSDLPKLVVKLGGKDGSRIKDTKVVPLAVPDY</sequence>
<evidence type="ECO:0000313" key="3">
    <source>
        <dbReference type="Proteomes" id="UP001396334"/>
    </source>
</evidence>
<gene>
    <name evidence="2" type="ORF">V6N11_027713</name>
</gene>